<organism evidence="2 3">
    <name type="scientific">Candidatus Viadribacter manganicus</name>
    <dbReference type="NCBI Taxonomy" id="1759059"/>
    <lineage>
        <taxon>Bacteria</taxon>
        <taxon>Pseudomonadati</taxon>
        <taxon>Pseudomonadota</taxon>
        <taxon>Alphaproteobacteria</taxon>
        <taxon>Hyphomonadales</taxon>
        <taxon>Hyphomonadaceae</taxon>
        <taxon>Candidatus Viadribacter</taxon>
    </lineage>
</organism>
<dbReference type="InterPro" id="IPR027572">
    <property type="entry name" value="Fol-rel_CADD"/>
</dbReference>
<dbReference type="Gene3D" id="1.20.910.10">
    <property type="entry name" value="Heme oxygenase-like"/>
    <property type="match status" value="1"/>
</dbReference>
<dbReference type="Pfam" id="PF14518">
    <property type="entry name" value="Haem_oxygenas_2"/>
    <property type="match status" value="1"/>
</dbReference>
<evidence type="ECO:0008006" key="4">
    <source>
        <dbReference type="Google" id="ProtNLM"/>
    </source>
</evidence>
<dbReference type="InterPro" id="IPR016084">
    <property type="entry name" value="Haem_Oase-like_multi-hlx"/>
</dbReference>
<dbReference type="OrthoDB" id="9800756at2"/>
<dbReference type="KEGG" id="cbot:ATE48_04145"/>
<proteinExistence type="predicted"/>
<dbReference type="SMART" id="SM01236">
    <property type="entry name" value="Haem_oxygenase_2"/>
    <property type="match status" value="1"/>
</dbReference>
<sequence length="231" mass="25294">MTEAFGGYVCTSAAIDAAIAARSMLSHPFYQAWEEGTLTKDALRAYSRQYFHHVEAFPRAVSAVHANCPSAQGRRLLAENLAEEEGLGEGKDDHAKLWLDFAAGMGADESEVRAVRVNAETQVLIDAFRNLSRKSYASGLGALYAYESQLPAIAKTKIEGLVARYDVTEESALKFFQVHEYADVEHADVCRELLDALPEGERAEAHAAACELAEALRTFLTGMQRETGMVC</sequence>
<dbReference type="EMBL" id="CP013244">
    <property type="protein sequence ID" value="ANP45162.1"/>
    <property type="molecule type" value="Genomic_DNA"/>
</dbReference>
<reference evidence="2 3" key="1">
    <citation type="submission" date="2015-11" db="EMBL/GenBank/DDBJ databases">
        <title>Whole-Genome Sequence of Candidatus Oderbacter manganicum from the National Park Lower Oder Valley, Germany.</title>
        <authorList>
            <person name="Braun B."/>
            <person name="Liere K."/>
            <person name="Szewzyk U."/>
        </authorList>
    </citation>
    <scope>NUCLEOTIDE SEQUENCE [LARGE SCALE GENOMIC DNA]</scope>
    <source>
        <strain evidence="2 3">OTSz_A_272</strain>
    </source>
</reference>
<dbReference type="GO" id="GO:0016491">
    <property type="term" value="F:oxidoreductase activity"/>
    <property type="evidence" value="ECO:0007669"/>
    <property type="project" value="UniProtKB-KW"/>
</dbReference>
<protein>
    <recommendedName>
        <fullName evidence="4">Pyrroloquinoline quinone biosynthesis protein PqqC</fullName>
    </recommendedName>
</protein>
<accession>A0A1B1AF30</accession>
<dbReference type="NCBIfam" id="TIGR04305">
    <property type="entry name" value="fol_rel_CADD"/>
    <property type="match status" value="1"/>
</dbReference>
<dbReference type="PANTHER" id="PTHR40279">
    <property type="entry name" value="PQQC-LIKE PROTEIN"/>
    <property type="match status" value="1"/>
</dbReference>
<dbReference type="RefSeq" id="WP_083197146.1">
    <property type="nucleotide sequence ID" value="NZ_CP013244.1"/>
</dbReference>
<keyword evidence="3" id="KW-1185">Reference proteome</keyword>
<evidence type="ECO:0000313" key="3">
    <source>
        <dbReference type="Proteomes" id="UP000092498"/>
    </source>
</evidence>
<evidence type="ECO:0000256" key="1">
    <source>
        <dbReference type="ARBA" id="ARBA00023002"/>
    </source>
</evidence>
<dbReference type="InParanoid" id="A0A1B1AF30"/>
<evidence type="ECO:0000313" key="2">
    <source>
        <dbReference type="EMBL" id="ANP45162.1"/>
    </source>
</evidence>
<dbReference type="SUPFAM" id="SSF48613">
    <property type="entry name" value="Heme oxygenase-like"/>
    <property type="match status" value="1"/>
</dbReference>
<gene>
    <name evidence="2" type="ORF">ATE48_04145</name>
</gene>
<dbReference type="Proteomes" id="UP000092498">
    <property type="component" value="Chromosome"/>
</dbReference>
<keyword evidence="1" id="KW-0560">Oxidoreductase</keyword>
<dbReference type="AlphaFoldDB" id="A0A1B1AF30"/>
<dbReference type="InterPro" id="IPR039068">
    <property type="entry name" value="PqqC-like"/>
</dbReference>
<name>A0A1B1AF30_9PROT</name>
<dbReference type="PANTHER" id="PTHR40279:SF3">
    <property type="entry name" value="4-AMINOBENZOATE SYNTHASE"/>
    <property type="match status" value="1"/>
</dbReference>